<dbReference type="EMBL" id="AHCD03000044">
    <property type="protein sequence ID" value="KAF7780956.1"/>
    <property type="molecule type" value="Genomic_DNA"/>
</dbReference>
<dbReference type="Pfam" id="PF09836">
    <property type="entry name" value="DUF2063"/>
    <property type="match status" value="1"/>
</dbReference>
<dbReference type="Proteomes" id="UP000016480">
    <property type="component" value="Unassembled WGS sequence"/>
</dbReference>
<gene>
    <name evidence="2" type="ORF">PRUB_b0018</name>
</gene>
<sequence length="325" mass="35719">MNIGAILYARGMRNASTLRPSTQFKTGSKMTYSTPELSQLQYWLSQVSNSHGDVSQKWLTSGLSLKQGAKAASRLAAEHQQQTYSAAHIKRLKACLKGEFSLLCALMGEDVFDVFAKACVMALPSQALTFHTLGKAFVRFLANSWPQGKFNASQSALFEVYVELARFERAKAEVLAAEGFEQMPPAEFALNEFELLGGGASLNIMVPDCVRLLVSEYDILPLLSQLENRQTIGAESPAMPARETRYIALTQQNGQLIAQPLTHWQADLLSHCNHATSFEQALEHSARRQGMEPAVLRARMAMWLPVAVASGLLVVETAKRPTATT</sequence>
<organism evidence="2 3">
    <name type="scientific">Pseudoalteromonas rubra</name>
    <dbReference type="NCBI Taxonomy" id="43658"/>
    <lineage>
        <taxon>Bacteria</taxon>
        <taxon>Pseudomonadati</taxon>
        <taxon>Pseudomonadota</taxon>
        <taxon>Gammaproteobacteria</taxon>
        <taxon>Alteromonadales</taxon>
        <taxon>Pseudoalteromonadaceae</taxon>
        <taxon>Pseudoalteromonas</taxon>
    </lineage>
</organism>
<dbReference type="AlphaFoldDB" id="A0A8T0BYI9"/>
<feature type="domain" description="Putative DNA-binding" evidence="1">
    <location>
        <begin position="67"/>
        <end position="141"/>
    </location>
</feature>
<comment type="caution">
    <text evidence="2">The sequence shown here is derived from an EMBL/GenBank/DDBJ whole genome shotgun (WGS) entry which is preliminary data.</text>
</comment>
<protein>
    <recommendedName>
        <fullName evidence="1">Putative DNA-binding domain-containing protein</fullName>
    </recommendedName>
</protein>
<dbReference type="Gene3D" id="1.10.150.690">
    <property type="entry name" value="DUF2063"/>
    <property type="match status" value="1"/>
</dbReference>
<dbReference type="InterPro" id="IPR044922">
    <property type="entry name" value="DUF2063_N_sf"/>
</dbReference>
<evidence type="ECO:0000313" key="2">
    <source>
        <dbReference type="EMBL" id="KAF7780956.1"/>
    </source>
</evidence>
<dbReference type="InterPro" id="IPR018640">
    <property type="entry name" value="DUF2063"/>
</dbReference>
<proteinExistence type="predicted"/>
<name>A0A8T0BYI9_9GAMM</name>
<evidence type="ECO:0000259" key="1">
    <source>
        <dbReference type="Pfam" id="PF09836"/>
    </source>
</evidence>
<reference evidence="2 3" key="1">
    <citation type="journal article" date="2012" name="J. Bacteriol.">
        <title>Genome sequence of the cycloprodigiosin-producing bacterial strain Pseudoalteromonas rubra ATCC 29570(T).</title>
        <authorList>
            <person name="Xie B.B."/>
            <person name="Shu Y.L."/>
            <person name="Qin Q.L."/>
            <person name="Rong J.C."/>
            <person name="Zhang X.Y."/>
            <person name="Chen X.L."/>
            <person name="Zhou B.C."/>
            <person name="Zhang Y.Z."/>
        </authorList>
    </citation>
    <scope>NUCLEOTIDE SEQUENCE [LARGE SCALE GENOMIC DNA]</scope>
    <source>
        <strain evidence="2 3">DSM 6842</strain>
    </source>
</reference>
<evidence type="ECO:0000313" key="3">
    <source>
        <dbReference type="Proteomes" id="UP000016480"/>
    </source>
</evidence>
<accession>A0A8T0BYI9</accession>